<gene>
    <name evidence="2" type="ORF">METZ01_LOCUS342277</name>
</gene>
<dbReference type="SUPFAM" id="SSF53092">
    <property type="entry name" value="Creatinase/prolidase N-terminal domain"/>
    <property type="match status" value="1"/>
</dbReference>
<feature type="non-terminal residue" evidence="2">
    <location>
        <position position="110"/>
    </location>
</feature>
<dbReference type="PANTHER" id="PTHR43763:SF20">
    <property type="entry name" value="XAA-PRO AMINOPEPTIDASE APEPP"/>
    <property type="match status" value="1"/>
</dbReference>
<protein>
    <recommendedName>
        <fullName evidence="1">Creatinase N-terminal domain-containing protein</fullName>
    </recommendedName>
</protein>
<dbReference type="InterPro" id="IPR050422">
    <property type="entry name" value="X-Pro_aminopeptidase_P"/>
</dbReference>
<dbReference type="Gene3D" id="3.40.350.10">
    <property type="entry name" value="Creatinase/prolidase N-terminal domain"/>
    <property type="match status" value="1"/>
</dbReference>
<proteinExistence type="predicted"/>
<dbReference type="Pfam" id="PF01321">
    <property type="entry name" value="Creatinase_N"/>
    <property type="match status" value="1"/>
</dbReference>
<feature type="domain" description="Creatinase N-terminal" evidence="1">
    <location>
        <begin position="3"/>
        <end position="105"/>
    </location>
</feature>
<dbReference type="PANTHER" id="PTHR43763">
    <property type="entry name" value="XAA-PRO AMINOPEPTIDASE 1"/>
    <property type="match status" value="1"/>
</dbReference>
<dbReference type="AlphaFoldDB" id="A0A382QVB6"/>
<dbReference type="InterPro" id="IPR029149">
    <property type="entry name" value="Creatin/AminoP/Spt16_N"/>
</dbReference>
<sequence length="110" mass="12663">MINLLKKLMNNENIDGYIVPKNDEFFSEYSFPNRLKLISNFSGSAGLAIILKDKNLLFVDGRYTLQANIECGKNFKIFEIPKIRPFDLITKIKNKLTLGFDPKLFTEISL</sequence>
<dbReference type="EMBL" id="UINC01117178">
    <property type="protein sequence ID" value="SVC89423.1"/>
    <property type="molecule type" value="Genomic_DNA"/>
</dbReference>
<dbReference type="InterPro" id="IPR000587">
    <property type="entry name" value="Creatinase_N"/>
</dbReference>
<reference evidence="2" key="1">
    <citation type="submission" date="2018-05" db="EMBL/GenBank/DDBJ databases">
        <authorList>
            <person name="Lanie J.A."/>
            <person name="Ng W.-L."/>
            <person name="Kazmierczak K.M."/>
            <person name="Andrzejewski T.M."/>
            <person name="Davidsen T.M."/>
            <person name="Wayne K.J."/>
            <person name="Tettelin H."/>
            <person name="Glass J.I."/>
            <person name="Rusch D."/>
            <person name="Podicherti R."/>
            <person name="Tsui H.-C.T."/>
            <person name="Winkler M.E."/>
        </authorList>
    </citation>
    <scope>NUCLEOTIDE SEQUENCE</scope>
</reference>
<name>A0A382QVB6_9ZZZZ</name>
<evidence type="ECO:0000313" key="2">
    <source>
        <dbReference type="EMBL" id="SVC89423.1"/>
    </source>
</evidence>
<evidence type="ECO:0000259" key="1">
    <source>
        <dbReference type="Pfam" id="PF01321"/>
    </source>
</evidence>
<organism evidence="2">
    <name type="scientific">marine metagenome</name>
    <dbReference type="NCBI Taxonomy" id="408172"/>
    <lineage>
        <taxon>unclassified sequences</taxon>
        <taxon>metagenomes</taxon>
        <taxon>ecological metagenomes</taxon>
    </lineage>
</organism>
<accession>A0A382QVB6</accession>